<evidence type="ECO:0000256" key="1">
    <source>
        <dbReference type="ARBA" id="ARBA00004123"/>
    </source>
</evidence>
<comment type="similarity">
    <text evidence="2">Belongs to the SPF27 family.</text>
</comment>
<dbReference type="EMBL" id="JAGMUV010000007">
    <property type="protein sequence ID" value="KAH7148812.1"/>
    <property type="molecule type" value="Genomic_DNA"/>
</dbReference>
<dbReference type="Proteomes" id="UP000738349">
    <property type="component" value="Unassembled WGS sequence"/>
</dbReference>
<accession>A0A9P9EYG9</accession>
<keyword evidence="3" id="KW-0507">mRNA processing</keyword>
<gene>
    <name evidence="8" type="ORF">EDB81DRAFT_475868</name>
</gene>
<evidence type="ECO:0000313" key="9">
    <source>
        <dbReference type="Proteomes" id="UP000738349"/>
    </source>
</evidence>
<proteinExistence type="inferred from homology"/>
<organism evidence="8 9">
    <name type="scientific">Dactylonectria macrodidyma</name>
    <dbReference type="NCBI Taxonomy" id="307937"/>
    <lineage>
        <taxon>Eukaryota</taxon>
        <taxon>Fungi</taxon>
        <taxon>Dikarya</taxon>
        <taxon>Ascomycota</taxon>
        <taxon>Pezizomycotina</taxon>
        <taxon>Sordariomycetes</taxon>
        <taxon>Hypocreomycetidae</taxon>
        <taxon>Hypocreales</taxon>
        <taxon>Nectriaceae</taxon>
        <taxon>Dactylonectria</taxon>
    </lineage>
</organism>
<evidence type="ECO:0000313" key="8">
    <source>
        <dbReference type="EMBL" id="KAH7148812.1"/>
    </source>
</evidence>
<dbReference type="GO" id="GO:0000974">
    <property type="term" value="C:Prp19 complex"/>
    <property type="evidence" value="ECO:0007669"/>
    <property type="project" value="TreeGrafter"/>
</dbReference>
<dbReference type="PANTHER" id="PTHR13296">
    <property type="entry name" value="BCAS2 PROTEIN"/>
    <property type="match status" value="1"/>
</dbReference>
<dbReference type="Pfam" id="PF05700">
    <property type="entry name" value="BCAS2"/>
    <property type="match status" value="1"/>
</dbReference>
<evidence type="ECO:0000256" key="7">
    <source>
        <dbReference type="SAM" id="Coils"/>
    </source>
</evidence>
<dbReference type="OrthoDB" id="205794at2759"/>
<protein>
    <submittedName>
        <fullName evidence="8">Pre-mRNA-splicing factor SPF27</fullName>
    </submittedName>
</protein>
<evidence type="ECO:0000256" key="3">
    <source>
        <dbReference type="ARBA" id="ARBA00022664"/>
    </source>
</evidence>
<keyword evidence="5" id="KW-0508">mRNA splicing</keyword>
<dbReference type="GO" id="GO:0071011">
    <property type="term" value="C:precatalytic spliceosome"/>
    <property type="evidence" value="ECO:0007669"/>
    <property type="project" value="TreeGrafter"/>
</dbReference>
<dbReference type="GO" id="GO:0008380">
    <property type="term" value="P:RNA splicing"/>
    <property type="evidence" value="ECO:0007669"/>
    <property type="project" value="UniProtKB-KW"/>
</dbReference>
<dbReference type="GO" id="GO:0071013">
    <property type="term" value="C:catalytic step 2 spliceosome"/>
    <property type="evidence" value="ECO:0007669"/>
    <property type="project" value="TreeGrafter"/>
</dbReference>
<dbReference type="AlphaFoldDB" id="A0A9P9EYG9"/>
<reference evidence="8" key="1">
    <citation type="journal article" date="2021" name="Nat. Commun.">
        <title>Genetic determinants of endophytism in the Arabidopsis root mycobiome.</title>
        <authorList>
            <person name="Mesny F."/>
            <person name="Miyauchi S."/>
            <person name="Thiergart T."/>
            <person name="Pickel B."/>
            <person name="Atanasova L."/>
            <person name="Karlsson M."/>
            <person name="Huettel B."/>
            <person name="Barry K.W."/>
            <person name="Haridas S."/>
            <person name="Chen C."/>
            <person name="Bauer D."/>
            <person name="Andreopoulos W."/>
            <person name="Pangilinan J."/>
            <person name="LaButti K."/>
            <person name="Riley R."/>
            <person name="Lipzen A."/>
            <person name="Clum A."/>
            <person name="Drula E."/>
            <person name="Henrissat B."/>
            <person name="Kohler A."/>
            <person name="Grigoriev I.V."/>
            <person name="Martin F.M."/>
            <person name="Hacquard S."/>
        </authorList>
    </citation>
    <scope>NUCLEOTIDE SEQUENCE</scope>
    <source>
        <strain evidence="8">MPI-CAGE-AT-0147</strain>
    </source>
</reference>
<comment type="subcellular location">
    <subcellularLocation>
        <location evidence="1">Nucleus</location>
    </subcellularLocation>
</comment>
<evidence type="ECO:0000256" key="5">
    <source>
        <dbReference type="ARBA" id="ARBA00023187"/>
    </source>
</evidence>
<comment type="caution">
    <text evidence="8">The sequence shown here is derived from an EMBL/GenBank/DDBJ whole genome shotgun (WGS) entry which is preliminary data.</text>
</comment>
<dbReference type="InterPro" id="IPR008409">
    <property type="entry name" value="SPF27"/>
</dbReference>
<feature type="coiled-coil region" evidence="7">
    <location>
        <begin position="130"/>
        <end position="157"/>
    </location>
</feature>
<evidence type="ECO:0000256" key="4">
    <source>
        <dbReference type="ARBA" id="ARBA00022728"/>
    </source>
</evidence>
<name>A0A9P9EYG9_9HYPO</name>
<dbReference type="GO" id="GO:0006397">
    <property type="term" value="P:mRNA processing"/>
    <property type="evidence" value="ECO:0007669"/>
    <property type="project" value="UniProtKB-KW"/>
</dbReference>
<keyword evidence="6" id="KW-0539">Nucleus</keyword>
<keyword evidence="7" id="KW-0175">Coiled coil</keyword>
<keyword evidence="9" id="KW-1185">Reference proteome</keyword>
<evidence type="ECO:0000256" key="2">
    <source>
        <dbReference type="ARBA" id="ARBA00010788"/>
    </source>
</evidence>
<dbReference type="PANTHER" id="PTHR13296:SF0">
    <property type="entry name" value="PRE-MRNA-SPLICING FACTOR SPF27"/>
    <property type="match status" value="1"/>
</dbReference>
<evidence type="ECO:0000256" key="6">
    <source>
        <dbReference type="ARBA" id="ARBA00023242"/>
    </source>
</evidence>
<keyword evidence="4" id="KW-0747">Spliceosome</keyword>
<sequence length="211" mass="22733">MADNTVATMTAPLGYHESLPYIDIEPTTEALAAARALIAEEIASFSPRATPPPALAEPSFTPAMQAELARVSAGTPATPLDLARYEAPSDTANPADTLPAAAVAHSYLASRLTNLALLDRYGKNAWLLGNHALEAELQSLERDLAKTKRDVDLVNLSRRDRQQEVAAEVITLEQTWRAGVGRVLETEVAVEELRSKVREELARKAAQGAKP</sequence>